<proteinExistence type="predicted"/>
<dbReference type="Proteomes" id="UP001249851">
    <property type="component" value="Unassembled WGS sequence"/>
</dbReference>
<reference evidence="1" key="1">
    <citation type="journal article" date="2023" name="G3 (Bethesda)">
        <title>Whole genome assembly and annotation of the endangered Caribbean coral Acropora cervicornis.</title>
        <authorList>
            <person name="Selwyn J.D."/>
            <person name="Vollmer S.V."/>
        </authorList>
    </citation>
    <scope>NUCLEOTIDE SEQUENCE</scope>
    <source>
        <strain evidence="1">K2</strain>
    </source>
</reference>
<gene>
    <name evidence="1" type="ORF">P5673_027767</name>
</gene>
<name>A0AAD9PYL5_ACRCE</name>
<feature type="non-terminal residue" evidence="1">
    <location>
        <position position="118"/>
    </location>
</feature>
<protein>
    <submittedName>
        <fullName evidence="1">Uncharacterized protein</fullName>
    </submittedName>
</protein>
<organism evidence="1 2">
    <name type="scientific">Acropora cervicornis</name>
    <name type="common">Staghorn coral</name>
    <dbReference type="NCBI Taxonomy" id="6130"/>
    <lineage>
        <taxon>Eukaryota</taxon>
        <taxon>Metazoa</taxon>
        <taxon>Cnidaria</taxon>
        <taxon>Anthozoa</taxon>
        <taxon>Hexacorallia</taxon>
        <taxon>Scleractinia</taxon>
        <taxon>Astrocoeniina</taxon>
        <taxon>Acroporidae</taxon>
        <taxon>Acropora</taxon>
    </lineage>
</organism>
<evidence type="ECO:0000313" key="1">
    <source>
        <dbReference type="EMBL" id="KAK2551368.1"/>
    </source>
</evidence>
<feature type="non-terminal residue" evidence="1">
    <location>
        <position position="1"/>
    </location>
</feature>
<keyword evidence="2" id="KW-1185">Reference proteome</keyword>
<evidence type="ECO:0000313" key="2">
    <source>
        <dbReference type="Proteomes" id="UP001249851"/>
    </source>
</evidence>
<accession>A0AAD9PYL5</accession>
<reference evidence="1" key="2">
    <citation type="journal article" date="2023" name="Science">
        <title>Genomic signatures of disease resistance in endangered staghorn corals.</title>
        <authorList>
            <person name="Vollmer S.V."/>
            <person name="Selwyn J.D."/>
            <person name="Despard B.A."/>
            <person name="Roesel C.L."/>
        </authorList>
    </citation>
    <scope>NUCLEOTIDE SEQUENCE</scope>
    <source>
        <strain evidence="1">K2</strain>
    </source>
</reference>
<dbReference type="EMBL" id="JARQWQ010000098">
    <property type="protein sequence ID" value="KAK2551368.1"/>
    <property type="molecule type" value="Genomic_DNA"/>
</dbReference>
<comment type="caution">
    <text evidence="1">The sequence shown here is derived from an EMBL/GenBank/DDBJ whole genome shotgun (WGS) entry which is preliminary data.</text>
</comment>
<sequence length="118" mass="13426">CCLGMEFLNTNVSVLTCISLHGDQLFEECVRYVKWTLRDGLDPVERIDGIDTEFEFADWHAKYTLYKLELICNHSSAGELDTTMANINCTGKTNAMKGVESHYNDYSGVHMRETEAHI</sequence>
<dbReference type="AlphaFoldDB" id="A0AAD9PYL5"/>